<dbReference type="EC" id="1.5.1.5" evidence="11"/>
<dbReference type="InterPro" id="IPR020630">
    <property type="entry name" value="THF_DH/CycHdrlase_cat_dom"/>
</dbReference>
<gene>
    <name evidence="11" type="primary">folD</name>
    <name evidence="14" type="ORF">ABID14_000779</name>
</gene>
<comment type="catalytic activity">
    <reaction evidence="11">
        <text>(6R)-5,10-methylene-5,6,7,8-tetrahydrofolate + NADP(+) = (6R)-5,10-methenyltetrahydrofolate + NADPH</text>
        <dbReference type="Rhea" id="RHEA:22812"/>
        <dbReference type="ChEBI" id="CHEBI:15636"/>
        <dbReference type="ChEBI" id="CHEBI:57455"/>
        <dbReference type="ChEBI" id="CHEBI:57783"/>
        <dbReference type="ChEBI" id="CHEBI:58349"/>
        <dbReference type="EC" id="1.5.1.5"/>
    </reaction>
</comment>
<dbReference type="Gene3D" id="3.40.50.720">
    <property type="entry name" value="NAD(P)-binding Rossmann-like Domain"/>
    <property type="match status" value="1"/>
</dbReference>
<dbReference type="Pfam" id="PF02882">
    <property type="entry name" value="THF_DHG_CYH_C"/>
    <property type="match status" value="1"/>
</dbReference>
<evidence type="ECO:0000256" key="1">
    <source>
        <dbReference type="ARBA" id="ARBA00004777"/>
    </source>
</evidence>
<comment type="pathway">
    <text evidence="1 11">One-carbon metabolism; tetrahydrofolate interconversion.</text>
</comment>
<feature type="binding site" evidence="11">
    <location>
        <position position="186"/>
    </location>
    <ligand>
        <name>NADP(+)</name>
        <dbReference type="ChEBI" id="CHEBI:58349"/>
    </ligand>
</feature>
<evidence type="ECO:0000256" key="2">
    <source>
        <dbReference type="ARBA" id="ARBA00022563"/>
    </source>
</evidence>
<keyword evidence="2 11" id="KW-0554">One-carbon metabolism</keyword>
<dbReference type="SUPFAM" id="SSF51735">
    <property type="entry name" value="NAD(P)-binding Rossmann-fold domains"/>
    <property type="match status" value="1"/>
</dbReference>
<comment type="function">
    <text evidence="11">Catalyzes the oxidation of 5,10-methylenetetrahydrofolate to 5,10-methenyltetrahydrofolate and then the hydrolysis of 5,10-methenyltetrahydrofolate to 10-formyltetrahydrofolate.</text>
</comment>
<dbReference type="RefSeq" id="WP_354367318.1">
    <property type="nucleotide sequence ID" value="NZ_JBEPMA010000003.1"/>
</dbReference>
<dbReference type="PRINTS" id="PR00085">
    <property type="entry name" value="THFDHDRGNASE"/>
</dbReference>
<keyword evidence="6 11" id="KW-0521">NADP</keyword>
<evidence type="ECO:0000256" key="11">
    <source>
        <dbReference type="HAMAP-Rule" id="MF_01576"/>
    </source>
</evidence>
<dbReference type="EC" id="3.5.4.9" evidence="11"/>
<dbReference type="GO" id="GO:0004477">
    <property type="term" value="F:methenyltetrahydrofolate cyclohydrolase activity"/>
    <property type="evidence" value="ECO:0007669"/>
    <property type="project" value="UniProtKB-EC"/>
</dbReference>
<name>A0ABV2J8Q8_9FIRM</name>
<evidence type="ECO:0000256" key="3">
    <source>
        <dbReference type="ARBA" id="ARBA00022605"/>
    </source>
</evidence>
<dbReference type="PANTHER" id="PTHR48099:SF5">
    <property type="entry name" value="C-1-TETRAHYDROFOLATE SYNTHASE, CYTOPLASMIC"/>
    <property type="match status" value="1"/>
</dbReference>
<comment type="caution">
    <text evidence="14">The sequence shown here is derived from an EMBL/GenBank/DDBJ whole genome shotgun (WGS) entry which is preliminary data.</text>
</comment>
<comment type="catalytic activity">
    <reaction evidence="11">
        <text>(6R)-5,10-methenyltetrahydrofolate + H2O = (6R)-10-formyltetrahydrofolate + H(+)</text>
        <dbReference type="Rhea" id="RHEA:23700"/>
        <dbReference type="ChEBI" id="CHEBI:15377"/>
        <dbReference type="ChEBI" id="CHEBI:15378"/>
        <dbReference type="ChEBI" id="CHEBI:57455"/>
        <dbReference type="ChEBI" id="CHEBI:195366"/>
        <dbReference type="EC" id="3.5.4.9"/>
    </reaction>
</comment>
<proteinExistence type="inferred from homology"/>
<evidence type="ECO:0000256" key="9">
    <source>
        <dbReference type="ARBA" id="ARBA00023167"/>
    </source>
</evidence>
<feature type="binding site" evidence="11">
    <location>
        <position position="227"/>
    </location>
    <ligand>
        <name>NADP(+)</name>
        <dbReference type="ChEBI" id="CHEBI:58349"/>
    </ligand>
</feature>
<accession>A0ABV2J8Q8</accession>
<evidence type="ECO:0000256" key="7">
    <source>
        <dbReference type="ARBA" id="ARBA00023002"/>
    </source>
</evidence>
<dbReference type="InterPro" id="IPR036291">
    <property type="entry name" value="NAD(P)-bd_dom_sf"/>
</dbReference>
<dbReference type="GO" id="GO:0004488">
    <property type="term" value="F:methylenetetrahydrofolate dehydrogenase (NADP+) activity"/>
    <property type="evidence" value="ECO:0007669"/>
    <property type="project" value="UniProtKB-EC"/>
</dbReference>
<dbReference type="CDD" id="cd01080">
    <property type="entry name" value="NAD_bind_m-THF_DH_Cyclohyd"/>
    <property type="match status" value="1"/>
</dbReference>
<dbReference type="InterPro" id="IPR020631">
    <property type="entry name" value="THF_DH/CycHdrlase_NAD-bd_dom"/>
</dbReference>
<evidence type="ECO:0000313" key="14">
    <source>
        <dbReference type="EMBL" id="MET3617151.1"/>
    </source>
</evidence>
<feature type="binding site" evidence="11">
    <location>
        <begin position="161"/>
        <end position="163"/>
    </location>
    <ligand>
        <name>NADP(+)</name>
        <dbReference type="ChEBI" id="CHEBI:58349"/>
    </ligand>
</feature>
<comment type="subunit">
    <text evidence="11">Homodimer.</text>
</comment>
<sequence>MTKILYSDKYVDNKIEEIKKKIQNLKVVPKIALIRTTDDAGTIAYEKGINSTAKKLGVEVDKHLLENVSEEDLISEIKKLNDDKSVGGILIFKPLPENINEDNIAREISPEKDIDCLNPLNTAKVYAGDVSGFIPLAPKASIELLKFYDYKLKGKETLVINHSNVVGKPLTMILLNELATVTIAHIGTQDLKKHTKNADIIFTAVGKPEFLDKSYFNENATVIDIGTSKNKDGKFVGDLNEESVDGYIKAFSPVPKGVGSITNILLIENVVNYYINYEK</sequence>
<dbReference type="EMBL" id="JBEPMA010000003">
    <property type="protein sequence ID" value="MET3617151.1"/>
    <property type="molecule type" value="Genomic_DNA"/>
</dbReference>
<keyword evidence="4 11" id="KW-0658">Purine biosynthesis</keyword>
<keyword evidence="7 11" id="KW-0560">Oxidoreductase</keyword>
<dbReference type="Proteomes" id="UP001549162">
    <property type="component" value="Unassembled WGS sequence"/>
</dbReference>
<organism evidence="14 15">
    <name type="scientific">Peptoniphilus olsenii</name>
    <dbReference type="NCBI Taxonomy" id="411570"/>
    <lineage>
        <taxon>Bacteria</taxon>
        <taxon>Bacillati</taxon>
        <taxon>Bacillota</taxon>
        <taxon>Tissierellia</taxon>
        <taxon>Tissierellales</taxon>
        <taxon>Peptoniphilaceae</taxon>
        <taxon>Peptoniphilus</taxon>
    </lineage>
</organism>
<keyword evidence="5 11" id="KW-0378">Hydrolase</keyword>
<evidence type="ECO:0000256" key="4">
    <source>
        <dbReference type="ARBA" id="ARBA00022755"/>
    </source>
</evidence>
<protein>
    <recommendedName>
        <fullName evidence="11">Bifunctional protein FolD</fullName>
    </recommendedName>
    <domain>
        <recommendedName>
            <fullName evidence="11">Methylenetetrahydrofolate dehydrogenase</fullName>
            <ecNumber evidence="11">1.5.1.5</ecNumber>
        </recommendedName>
    </domain>
    <domain>
        <recommendedName>
            <fullName evidence="11">Methenyltetrahydrofolate cyclohydrolase</fullName>
            <ecNumber evidence="11">3.5.4.9</ecNumber>
        </recommendedName>
    </domain>
</protein>
<dbReference type="HAMAP" id="MF_01576">
    <property type="entry name" value="THF_DHG_CYH"/>
    <property type="match status" value="1"/>
</dbReference>
<reference evidence="14 15" key="1">
    <citation type="submission" date="2024-06" db="EMBL/GenBank/DDBJ databases">
        <title>Genomic Encyclopedia of Type Strains, Phase IV (KMG-IV): sequencing the most valuable type-strain genomes for metagenomic binning, comparative biology and taxonomic classification.</title>
        <authorList>
            <person name="Goeker M."/>
        </authorList>
    </citation>
    <scope>NUCLEOTIDE SEQUENCE [LARGE SCALE GENOMIC DNA]</scope>
    <source>
        <strain evidence="14 15">DSM 21460</strain>
    </source>
</reference>
<dbReference type="Pfam" id="PF00763">
    <property type="entry name" value="THF_DHG_CYH"/>
    <property type="match status" value="1"/>
</dbReference>
<keyword evidence="8 11" id="KW-0368">Histidine biosynthesis</keyword>
<dbReference type="PANTHER" id="PTHR48099">
    <property type="entry name" value="C-1-TETRAHYDROFOLATE SYNTHASE, CYTOPLASMIC-RELATED"/>
    <property type="match status" value="1"/>
</dbReference>
<keyword evidence="15" id="KW-1185">Reference proteome</keyword>
<dbReference type="SUPFAM" id="SSF53223">
    <property type="entry name" value="Aminoacid dehydrogenase-like, N-terminal domain"/>
    <property type="match status" value="1"/>
</dbReference>
<keyword evidence="9 11" id="KW-0486">Methionine biosynthesis</keyword>
<evidence type="ECO:0000259" key="13">
    <source>
        <dbReference type="Pfam" id="PF02882"/>
    </source>
</evidence>
<feature type="domain" description="Tetrahydrofolate dehydrogenase/cyclohydrolase catalytic" evidence="12">
    <location>
        <begin position="15"/>
        <end position="115"/>
    </location>
</feature>
<comment type="similarity">
    <text evidence="11">Belongs to the tetrahydrofolate dehydrogenase/cyclohydrolase family.</text>
</comment>
<keyword evidence="3 11" id="KW-0028">Amino-acid biosynthesis</keyword>
<evidence type="ECO:0000256" key="8">
    <source>
        <dbReference type="ARBA" id="ARBA00023102"/>
    </source>
</evidence>
<feature type="domain" description="Tetrahydrofolate dehydrogenase/cyclohydrolase NAD(P)-binding" evidence="13">
    <location>
        <begin position="135"/>
        <end position="274"/>
    </location>
</feature>
<evidence type="ECO:0000256" key="6">
    <source>
        <dbReference type="ARBA" id="ARBA00022857"/>
    </source>
</evidence>
<dbReference type="Gene3D" id="3.40.50.10860">
    <property type="entry name" value="Leucine Dehydrogenase, chain A, domain 1"/>
    <property type="match status" value="1"/>
</dbReference>
<keyword evidence="10 11" id="KW-0511">Multifunctional enzyme</keyword>
<evidence type="ECO:0000256" key="10">
    <source>
        <dbReference type="ARBA" id="ARBA00023268"/>
    </source>
</evidence>
<dbReference type="InterPro" id="IPR046346">
    <property type="entry name" value="Aminoacid_DH-like_N_sf"/>
</dbReference>
<dbReference type="InterPro" id="IPR000672">
    <property type="entry name" value="THF_DH/CycHdrlase"/>
</dbReference>
<evidence type="ECO:0000313" key="15">
    <source>
        <dbReference type="Proteomes" id="UP001549162"/>
    </source>
</evidence>
<evidence type="ECO:0000256" key="5">
    <source>
        <dbReference type="ARBA" id="ARBA00022801"/>
    </source>
</evidence>
<evidence type="ECO:0000259" key="12">
    <source>
        <dbReference type="Pfam" id="PF00763"/>
    </source>
</evidence>